<accession>A0A8S1KJ69</accession>
<dbReference type="Proteomes" id="UP000692954">
    <property type="component" value="Unassembled WGS sequence"/>
</dbReference>
<protein>
    <recommendedName>
        <fullName evidence="2">Peroxisome membrane anchor protein Pex14p N-terminal domain-containing protein</fullName>
    </recommendedName>
</protein>
<evidence type="ECO:0000259" key="2">
    <source>
        <dbReference type="Pfam" id="PF04695"/>
    </source>
</evidence>
<reference evidence="3" key="1">
    <citation type="submission" date="2021-01" db="EMBL/GenBank/DDBJ databases">
        <authorList>
            <consortium name="Genoscope - CEA"/>
            <person name="William W."/>
        </authorList>
    </citation>
    <scope>NUCLEOTIDE SEQUENCE</scope>
</reference>
<dbReference type="PANTHER" id="PTHR45752:SF193">
    <property type="entry name" value="MALIGNANT FIBROUS HISTIOCYTOMA-AMPLIFIED SEQUENCE 1-LIKE"/>
    <property type="match status" value="1"/>
</dbReference>
<keyword evidence="1" id="KW-0175">Coiled coil</keyword>
<dbReference type="AlphaFoldDB" id="A0A8S1KJ69"/>
<organism evidence="3 4">
    <name type="scientific">Paramecium sonneborni</name>
    <dbReference type="NCBI Taxonomy" id="65129"/>
    <lineage>
        <taxon>Eukaryota</taxon>
        <taxon>Sar</taxon>
        <taxon>Alveolata</taxon>
        <taxon>Ciliophora</taxon>
        <taxon>Intramacronucleata</taxon>
        <taxon>Oligohymenophorea</taxon>
        <taxon>Peniculida</taxon>
        <taxon>Parameciidae</taxon>
        <taxon>Paramecium</taxon>
    </lineage>
</organism>
<dbReference type="SMART" id="SM00369">
    <property type="entry name" value="LRR_TYP"/>
    <property type="match status" value="5"/>
</dbReference>
<dbReference type="InterPro" id="IPR001611">
    <property type="entry name" value="Leu-rich_rpt"/>
</dbReference>
<feature type="coiled-coil region" evidence="1">
    <location>
        <begin position="52"/>
        <end position="86"/>
    </location>
</feature>
<dbReference type="InterPro" id="IPR003591">
    <property type="entry name" value="Leu-rich_rpt_typical-subtyp"/>
</dbReference>
<evidence type="ECO:0000313" key="4">
    <source>
        <dbReference type="Proteomes" id="UP000692954"/>
    </source>
</evidence>
<dbReference type="Pfam" id="PF04695">
    <property type="entry name" value="Pex14_N"/>
    <property type="match status" value="1"/>
</dbReference>
<dbReference type="Pfam" id="PF00560">
    <property type="entry name" value="LRR_1"/>
    <property type="match status" value="2"/>
</dbReference>
<dbReference type="OrthoDB" id="307291at2759"/>
<dbReference type="PROSITE" id="PS51450">
    <property type="entry name" value="LRR"/>
    <property type="match status" value="2"/>
</dbReference>
<proteinExistence type="predicted"/>
<sequence length="292" mass="33922">MSKQTKQDKQEKEKDEKDKRIAVAINFINTPNLQNVPRSDIEKFLKKKGLGDAEITEAFEKAKQQKEELKAKEDEKEKELVVKLQQLGGIPQQNTTLEKFISPQELKEIVEKAKISNLISIRNRGVNTIYEQILGLNNLQILIISNNKIQIIPQSIKNLTNLKVFHASCCNLQDHNIENEFFELKQLQELNMAKNQLSNIDRFTNLSELILLDLSNNEIFKIPDDIDKLNKLKLLSLRDNHLTYLPIQLKKLNNLKKLYLDQNALEDPNQTLKQNNPELIFQQGIFEEQNQQ</sequence>
<dbReference type="InterPro" id="IPR050715">
    <property type="entry name" value="LRR-SigEffector_domain"/>
</dbReference>
<dbReference type="InterPro" id="IPR006785">
    <property type="entry name" value="Pex14_N"/>
</dbReference>
<dbReference type="EMBL" id="CAJJDN010000008">
    <property type="protein sequence ID" value="CAD8054263.1"/>
    <property type="molecule type" value="Genomic_DNA"/>
</dbReference>
<feature type="domain" description="Peroxisome membrane anchor protein Pex14p N-terminal" evidence="2">
    <location>
        <begin position="17"/>
        <end position="60"/>
    </location>
</feature>
<evidence type="ECO:0000313" key="3">
    <source>
        <dbReference type="EMBL" id="CAD8054263.1"/>
    </source>
</evidence>
<comment type="caution">
    <text evidence="3">The sequence shown here is derived from an EMBL/GenBank/DDBJ whole genome shotgun (WGS) entry which is preliminary data.</text>
</comment>
<evidence type="ECO:0000256" key="1">
    <source>
        <dbReference type="SAM" id="Coils"/>
    </source>
</evidence>
<keyword evidence="4" id="KW-1185">Reference proteome</keyword>
<dbReference type="PANTHER" id="PTHR45752">
    <property type="entry name" value="LEUCINE-RICH REPEAT-CONTAINING"/>
    <property type="match status" value="1"/>
</dbReference>
<gene>
    <name evidence="3" type="ORF">PSON_ATCC_30995.1.T0080172</name>
</gene>
<name>A0A8S1KJ69_9CILI</name>